<accession>A0A540VCN2</accession>
<comment type="catalytic activity">
    <reaction evidence="1 5">
        <text>Hydrolysis of terminal, non-reducing alpha-D-galactose residues in alpha-D-galactosides, including galactose oligosaccharides, galactomannans and galactolipids.</text>
        <dbReference type="EC" id="3.2.1.22"/>
    </reaction>
</comment>
<feature type="binding site" evidence="7">
    <location>
        <position position="425"/>
    </location>
    <ligand>
        <name>substrate</name>
    </ligand>
</feature>
<dbReference type="Pfam" id="PF16875">
    <property type="entry name" value="Glyco_hydro_36N"/>
    <property type="match status" value="1"/>
</dbReference>
<dbReference type="EC" id="3.2.1.22" evidence="2 5"/>
<gene>
    <name evidence="10" type="ORF">FKZ61_16605</name>
</gene>
<feature type="active site" description="Nucleophile" evidence="6">
    <location>
        <position position="460"/>
    </location>
</feature>
<dbReference type="EMBL" id="VIGC01000023">
    <property type="protein sequence ID" value="TQE94520.1"/>
    <property type="molecule type" value="Genomic_DNA"/>
</dbReference>
<keyword evidence="11" id="KW-1185">Reference proteome</keyword>
<feature type="binding site" evidence="7">
    <location>
        <position position="184"/>
    </location>
    <ligand>
        <name>substrate</name>
    </ligand>
</feature>
<dbReference type="InterPro" id="IPR002252">
    <property type="entry name" value="Glyco_hydro_36"/>
</dbReference>
<dbReference type="InParanoid" id="A0A540VCN2"/>
<dbReference type="InterPro" id="IPR050985">
    <property type="entry name" value="Alpha-glycosidase_related"/>
</dbReference>
<feature type="active site" description="Proton donor" evidence="6">
    <location>
        <position position="529"/>
    </location>
</feature>
<dbReference type="PROSITE" id="PS00512">
    <property type="entry name" value="ALPHA_GALACTOSIDASE"/>
    <property type="match status" value="1"/>
</dbReference>
<evidence type="ECO:0000313" key="10">
    <source>
        <dbReference type="EMBL" id="TQE94520.1"/>
    </source>
</evidence>
<dbReference type="InterPro" id="IPR038417">
    <property type="entry name" value="Alpga-gal_N_sf"/>
</dbReference>
<dbReference type="Gene3D" id="2.70.98.60">
    <property type="entry name" value="alpha-galactosidase from lactobacil brevis"/>
    <property type="match status" value="1"/>
</dbReference>
<dbReference type="PRINTS" id="PR00743">
    <property type="entry name" value="GLHYDRLASE36"/>
</dbReference>
<reference evidence="10 11" key="1">
    <citation type="submission" date="2019-06" db="EMBL/GenBank/DDBJ databases">
        <title>Genome sequence of Litorilinea aerophila BAA-2444.</title>
        <authorList>
            <person name="Maclea K.S."/>
            <person name="Maurais E.G."/>
            <person name="Iannazzi L.C."/>
        </authorList>
    </citation>
    <scope>NUCLEOTIDE SEQUENCE [LARGE SCALE GENOMIC DNA]</scope>
    <source>
        <strain evidence="10 11">ATCC BAA-2444</strain>
    </source>
</reference>
<protein>
    <recommendedName>
        <fullName evidence="2 5">Alpha-galactosidase</fullName>
        <ecNumber evidence="2 5">3.2.1.22</ecNumber>
    </recommendedName>
</protein>
<keyword evidence="4 5" id="KW-0326">Glycosidase</keyword>
<proteinExistence type="inferred from homology"/>
<dbReference type="AlphaFoldDB" id="A0A540VCN2"/>
<dbReference type="PIRSF" id="PIRSF005536">
    <property type="entry name" value="Agal"/>
    <property type="match status" value="1"/>
</dbReference>
<dbReference type="InterPro" id="IPR000111">
    <property type="entry name" value="Glyco_hydro_27/36_CS"/>
</dbReference>
<dbReference type="Pfam" id="PF16874">
    <property type="entry name" value="Glyco_hydro_36C"/>
    <property type="match status" value="1"/>
</dbReference>
<name>A0A540VCN2_9CHLR</name>
<dbReference type="CDD" id="cd14791">
    <property type="entry name" value="GH36"/>
    <property type="match status" value="1"/>
</dbReference>
<comment type="similarity">
    <text evidence="5">Belongs to the glycosyl hydrolase.</text>
</comment>
<dbReference type="PANTHER" id="PTHR43053">
    <property type="entry name" value="GLYCOSIDASE FAMILY 31"/>
    <property type="match status" value="1"/>
</dbReference>
<evidence type="ECO:0000256" key="1">
    <source>
        <dbReference type="ARBA" id="ARBA00001255"/>
    </source>
</evidence>
<dbReference type="PANTHER" id="PTHR43053:SF3">
    <property type="entry name" value="ALPHA-GALACTOSIDASE C-RELATED"/>
    <property type="match status" value="1"/>
</dbReference>
<dbReference type="OrthoDB" id="9758822at2"/>
<sequence length="704" mass="80129">MNKPAEEQPMPVHQANNLWILETQQTAYAFGLTPGGLLVHSYWGVRLRDLGDYPRPQDVAPYASWSGPAHLSAEEYPAYAGVKYTEPCLKATFSDGVRDTVLSYQGGQVVPDRLDTLRIVLQDVYYPLQVALYYRVHPAHDLIERWAEVTNGGQSPVTLERVWSALWHLPWGGGYRLSHLWGRWFEEWQLCREPLQPGVKVKESRRLTTSHSANPWFALDRGAADEGQGEVWFGVLAWSGNWKMAAEVTETGATRLGIGINDWDFAWRLNPGETFTTPPSLAGYTTGGFGAASRRLHDYVRDHLPHGKRLHPVLYNSWEAVFFDVDEASQVAVAERAAQMGVELFVMDDGWFHRRDRDHAGLGDWWPDQQKFPRGLQPLIQRVNDLGMDFGLWIEPEMVNPDSELYRAHPDWVIHFPTRQRTEMRNQLILNMARPDVQEYLLEKLDALLRNHNIAFIKWDMNRNVSEPGWADAPGDPRELWVRYVQGVYRLWETLAQRHPHVLWQSCSGGGGRVDFGLLRVADQFWVSDNTEATARLGIQEGFSQFMPAITMEAQVTHMGDPLMPLPFRFHVSMMGTLGISANLLAWSPEELRLGAEMIALYKEIRPVVQLGDQYRLLPAQGHPFTATQYMSKDRAEGVLFAFRTHMPEPARIPPIYLRGLDPTADYVVDGFEGARSGLAWMNIGLTVNLKNGESTLRRIRRVG</sequence>
<feature type="binding site" evidence="7">
    <location>
        <position position="529"/>
    </location>
    <ligand>
        <name>substrate</name>
    </ligand>
</feature>
<feature type="domain" description="Glycosyl hydrolase family 36 C-terminal" evidence="8">
    <location>
        <begin position="626"/>
        <end position="691"/>
    </location>
</feature>
<dbReference type="InterPro" id="IPR017853">
    <property type="entry name" value="GH"/>
</dbReference>
<evidence type="ECO:0000256" key="7">
    <source>
        <dbReference type="PIRSR" id="PIRSR005536-2"/>
    </source>
</evidence>
<feature type="domain" description="Glycosyl hydrolase family 36 N-terminal" evidence="9">
    <location>
        <begin position="36"/>
        <end position="270"/>
    </location>
</feature>
<keyword evidence="3 5" id="KW-0378">Hydrolase</keyword>
<evidence type="ECO:0000259" key="8">
    <source>
        <dbReference type="Pfam" id="PF16874"/>
    </source>
</evidence>
<dbReference type="InterPro" id="IPR031704">
    <property type="entry name" value="Glyco_hydro_36_N"/>
</dbReference>
<dbReference type="Gene3D" id="3.20.20.70">
    <property type="entry name" value="Aldolase class I"/>
    <property type="match status" value="1"/>
</dbReference>
<dbReference type="SUPFAM" id="SSF51445">
    <property type="entry name" value="(Trans)glycosidases"/>
    <property type="match status" value="1"/>
</dbReference>
<evidence type="ECO:0000256" key="4">
    <source>
        <dbReference type="ARBA" id="ARBA00023295"/>
    </source>
</evidence>
<dbReference type="InterPro" id="IPR013785">
    <property type="entry name" value="Aldolase_TIM"/>
</dbReference>
<evidence type="ECO:0000259" key="9">
    <source>
        <dbReference type="Pfam" id="PF16875"/>
    </source>
</evidence>
<feature type="binding site" evidence="7">
    <location>
        <position position="507"/>
    </location>
    <ligand>
        <name>substrate</name>
    </ligand>
</feature>
<feature type="binding site" evidence="7">
    <location>
        <begin position="348"/>
        <end position="349"/>
    </location>
    <ligand>
        <name>substrate</name>
    </ligand>
</feature>
<evidence type="ECO:0000256" key="5">
    <source>
        <dbReference type="PIRNR" id="PIRNR005536"/>
    </source>
</evidence>
<feature type="binding site" evidence="7">
    <location>
        <begin position="458"/>
        <end position="462"/>
    </location>
    <ligand>
        <name>substrate</name>
    </ligand>
</feature>
<evidence type="ECO:0000256" key="6">
    <source>
        <dbReference type="PIRSR" id="PIRSR005536-1"/>
    </source>
</evidence>
<dbReference type="Gene3D" id="2.60.40.1180">
    <property type="entry name" value="Golgi alpha-mannosidase II"/>
    <property type="match status" value="1"/>
</dbReference>
<evidence type="ECO:0000313" key="11">
    <source>
        <dbReference type="Proteomes" id="UP000317371"/>
    </source>
</evidence>
<comment type="caution">
    <text evidence="10">The sequence shown here is derived from an EMBL/GenBank/DDBJ whole genome shotgun (WGS) entry which is preliminary data.</text>
</comment>
<dbReference type="Proteomes" id="UP000317371">
    <property type="component" value="Unassembled WGS sequence"/>
</dbReference>
<dbReference type="GO" id="GO:0016052">
    <property type="term" value="P:carbohydrate catabolic process"/>
    <property type="evidence" value="ECO:0007669"/>
    <property type="project" value="InterPro"/>
</dbReference>
<dbReference type="InterPro" id="IPR031705">
    <property type="entry name" value="Glyco_hydro_36_C"/>
</dbReference>
<dbReference type="Pfam" id="PF02065">
    <property type="entry name" value="Melibiase"/>
    <property type="match status" value="1"/>
</dbReference>
<dbReference type="FunFam" id="3.20.20.70:FF:000118">
    <property type="entry name" value="Alpha-galactosidase"/>
    <property type="match status" value="1"/>
</dbReference>
<dbReference type="GO" id="GO:0004557">
    <property type="term" value="F:alpha-galactosidase activity"/>
    <property type="evidence" value="ECO:0007669"/>
    <property type="project" value="UniProtKB-UniRule"/>
</dbReference>
<dbReference type="InterPro" id="IPR013780">
    <property type="entry name" value="Glyco_hydro_b"/>
</dbReference>
<evidence type="ECO:0000256" key="3">
    <source>
        <dbReference type="ARBA" id="ARBA00022801"/>
    </source>
</evidence>
<organism evidence="10 11">
    <name type="scientific">Litorilinea aerophila</name>
    <dbReference type="NCBI Taxonomy" id="1204385"/>
    <lineage>
        <taxon>Bacteria</taxon>
        <taxon>Bacillati</taxon>
        <taxon>Chloroflexota</taxon>
        <taxon>Caldilineae</taxon>
        <taxon>Caldilineales</taxon>
        <taxon>Caldilineaceae</taxon>
        <taxon>Litorilinea</taxon>
    </lineage>
</organism>
<evidence type="ECO:0000256" key="2">
    <source>
        <dbReference type="ARBA" id="ARBA00012755"/>
    </source>
</evidence>